<comment type="caution">
    <text evidence="2">The sequence shown here is derived from an EMBL/GenBank/DDBJ whole genome shotgun (WGS) entry which is preliminary data.</text>
</comment>
<dbReference type="EMBL" id="JASKHM010000023">
    <property type="protein sequence ID" value="MEQ4486578.1"/>
    <property type="molecule type" value="Genomic_DNA"/>
</dbReference>
<dbReference type="Proteomes" id="UP001493487">
    <property type="component" value="Unassembled WGS sequence"/>
</dbReference>
<evidence type="ECO:0000313" key="3">
    <source>
        <dbReference type="Proteomes" id="UP001493487"/>
    </source>
</evidence>
<feature type="domain" description="PIN like" evidence="1">
    <location>
        <begin position="24"/>
        <end position="257"/>
    </location>
</feature>
<evidence type="ECO:0000313" key="2">
    <source>
        <dbReference type="EMBL" id="MEQ4486578.1"/>
    </source>
</evidence>
<reference evidence="2 3" key="1">
    <citation type="journal article" date="2023" name="Genome Announc.">
        <title>Pan-Genome Analyses of the Genus Cohnella and Proposal of the Novel Species Cohnella silvisoli sp. nov., Isolated from Forest Soil.</title>
        <authorList>
            <person name="Wang C."/>
            <person name="Mao L."/>
            <person name="Bao G."/>
            <person name="Zhu H."/>
        </authorList>
    </citation>
    <scope>NUCLEOTIDE SEQUENCE [LARGE SCALE GENOMIC DNA]</scope>
    <source>
        <strain evidence="2 3">NL03-T5-1</strain>
    </source>
</reference>
<dbReference type="Pfam" id="PF18476">
    <property type="entry name" value="PIN_8"/>
    <property type="match status" value="1"/>
</dbReference>
<evidence type="ECO:0000259" key="1">
    <source>
        <dbReference type="Pfam" id="PF18476"/>
    </source>
</evidence>
<organism evidence="2 3">
    <name type="scientific">Cohnella silvisoli</name>
    <dbReference type="NCBI Taxonomy" id="2873699"/>
    <lineage>
        <taxon>Bacteria</taxon>
        <taxon>Bacillati</taxon>
        <taxon>Bacillota</taxon>
        <taxon>Bacilli</taxon>
        <taxon>Bacillales</taxon>
        <taxon>Paenibacillaceae</taxon>
        <taxon>Cohnella</taxon>
    </lineage>
</organism>
<dbReference type="RefSeq" id="WP_232189638.1">
    <property type="nucleotide sequence ID" value="NZ_JAIOAP010000021.1"/>
</dbReference>
<dbReference type="InterPro" id="IPR041578">
    <property type="entry name" value="PIN_8"/>
</dbReference>
<sequence>MKSLFSMYYTPTDDDFNRLWEESVIVFDANVLLNLYRYTIKTKDIFMDIIRELSSRIWIPHQAALEFHANRLKVIYEQVDAYQQVRKILNDAAGPLTLQLNDGLKDYARKHPIIDVNNIKERINGFFELLNKEVNEQENLHPNYLQNDDVREFLERHITSIGPPFTKDQLEVVFREGEIRYKLKRPPGFRDASDKKDDRKYYQGLTIESQYGDLLIWKQIIEEAKIRKKSVILVTDDVKDDWWLRVHGKTIGPRFELIDEFTYETDQNFYMYESHRFLEFAQKYLDHTVDEEAVQEVQDLKEFKEMMLNEDERIKTRARELNSKQKRLFSLSNLPLVKNEKREENRIFIISFAPKRDFDIFDYRDRISSEIMKTGRFVELIKVKQWEIPGDLGPQEIHVSISIYDPEGDASIEFMISIFSKIFKSHNFTIDELT</sequence>
<proteinExistence type="predicted"/>
<name>A0ABV1L3H5_9BACL</name>
<accession>A0ABV1L3H5</accession>
<protein>
    <submittedName>
        <fullName evidence="2">PIN domain-containing protein</fullName>
    </submittedName>
</protein>
<gene>
    <name evidence="2" type="ORF">QJS35_29810</name>
</gene>
<keyword evidence="3" id="KW-1185">Reference proteome</keyword>